<dbReference type="Pfam" id="PF07519">
    <property type="entry name" value="Tannase"/>
    <property type="match status" value="1"/>
</dbReference>
<keyword evidence="7" id="KW-1015">Disulfide bond</keyword>
<gene>
    <name evidence="9" type="ORF">DJ017_01205</name>
</gene>
<evidence type="ECO:0000256" key="8">
    <source>
        <dbReference type="SAM" id="SignalP"/>
    </source>
</evidence>
<feature type="signal peptide" evidence="8">
    <location>
        <begin position="1"/>
        <end position="22"/>
    </location>
</feature>
<keyword evidence="6" id="KW-0106">Calcium</keyword>
<evidence type="ECO:0000256" key="1">
    <source>
        <dbReference type="ARBA" id="ARBA00006249"/>
    </source>
</evidence>
<reference evidence="10" key="1">
    <citation type="submission" date="2018-05" db="EMBL/GenBank/DDBJ databases">
        <authorList>
            <person name="Li X."/>
        </authorList>
    </citation>
    <scope>NUCLEOTIDE SEQUENCE [LARGE SCALE GENOMIC DNA]</scope>
    <source>
        <strain evidence="10">LX32</strain>
    </source>
</reference>
<dbReference type="SUPFAM" id="SSF53474">
    <property type="entry name" value="alpha/beta-Hydrolases"/>
    <property type="match status" value="1"/>
</dbReference>
<keyword evidence="4 8" id="KW-0732">Signal</keyword>
<dbReference type="GO" id="GO:0052689">
    <property type="term" value="F:carboxylic ester hydrolase activity"/>
    <property type="evidence" value="ECO:0007669"/>
    <property type="project" value="UniProtKB-KW"/>
</dbReference>
<organism evidence="9 10">
    <name type="scientific">Phenylobacterium soli</name>
    <dbReference type="NCBI Taxonomy" id="2170551"/>
    <lineage>
        <taxon>Bacteria</taxon>
        <taxon>Pseudomonadati</taxon>
        <taxon>Pseudomonadota</taxon>
        <taxon>Alphaproteobacteria</taxon>
        <taxon>Caulobacterales</taxon>
        <taxon>Caulobacteraceae</taxon>
        <taxon>Phenylobacterium</taxon>
    </lineage>
</organism>
<evidence type="ECO:0000256" key="2">
    <source>
        <dbReference type="ARBA" id="ARBA00022487"/>
    </source>
</evidence>
<evidence type="ECO:0000313" key="10">
    <source>
        <dbReference type="Proteomes" id="UP000249254"/>
    </source>
</evidence>
<dbReference type="RefSeq" id="WP_111526994.1">
    <property type="nucleotide sequence ID" value="NZ_JBHRSG010000001.1"/>
</dbReference>
<comment type="caution">
    <text evidence="9">The sequence shown here is derived from an EMBL/GenBank/DDBJ whole genome shotgun (WGS) entry which is preliminary data.</text>
</comment>
<protein>
    <submittedName>
        <fullName evidence="9">Tannase/feruloyl esterase family alpha/beta hydrolase</fullName>
    </submittedName>
</protein>
<proteinExistence type="inferred from homology"/>
<comment type="similarity">
    <text evidence="1">Belongs to the tannase family.</text>
</comment>
<dbReference type="Proteomes" id="UP000249254">
    <property type="component" value="Unassembled WGS sequence"/>
</dbReference>
<keyword evidence="2" id="KW-0719">Serine esterase</keyword>
<dbReference type="EMBL" id="QFYQ01000001">
    <property type="protein sequence ID" value="RAK53242.1"/>
    <property type="molecule type" value="Genomic_DNA"/>
</dbReference>
<dbReference type="PANTHER" id="PTHR33938:SF15">
    <property type="entry name" value="FERULOYL ESTERASE B-RELATED"/>
    <property type="match status" value="1"/>
</dbReference>
<dbReference type="GO" id="GO:0046872">
    <property type="term" value="F:metal ion binding"/>
    <property type="evidence" value="ECO:0007669"/>
    <property type="project" value="UniProtKB-KW"/>
</dbReference>
<keyword evidence="5 9" id="KW-0378">Hydrolase</keyword>
<evidence type="ECO:0000256" key="7">
    <source>
        <dbReference type="ARBA" id="ARBA00023157"/>
    </source>
</evidence>
<keyword evidence="3" id="KW-0479">Metal-binding</keyword>
<accession>A0A328AET9</accession>
<dbReference type="InterPro" id="IPR029058">
    <property type="entry name" value="AB_hydrolase_fold"/>
</dbReference>
<dbReference type="OrthoDB" id="7197884at2"/>
<dbReference type="AlphaFoldDB" id="A0A328AET9"/>
<name>A0A328AET9_9CAUL</name>
<evidence type="ECO:0000256" key="3">
    <source>
        <dbReference type="ARBA" id="ARBA00022723"/>
    </source>
</evidence>
<sequence length="497" mass="52243">MKRMLMAAGAAMALTAPGLAHAETACADMAKAALPHAEVLSAKVEKAGQLEACRIAVASHPTKDSDIRIEVWIPLGEAWNGKFLQVGNGGFAGKVPVALIRSMAARGYAAAGTDDGHDSPVGTNAAWALGHPEKVADFGWRALKETTDIGKAMVVGQKGLKPKRSYFAGCSDGGREALMEAQRYPADFDGVVAGAPANYMSQLFGISAAQQQALSAPGGYLGAAQLQLIQKAALAQCGGGEAFIRDPGACHFDPGKLQCKAGEADGCLTTPQVRAARAIYDGRRDPRTGKIAFPGFSPGAEAQPGSWQAWITGADEARHSQAAGYQFSSNAFKYFAFGDPAFDFLKLDLGAQFDRAHRKMAPVIDSDSPNLAAFKAHGGKLIQYHGWNDPAIPARSSIRYYEDVRRTMGEPSGFYRMYLIPGMLHCAGGPGPGEVDWVGLLDAWVVEGKAPEAVEASAGNNAAAAAKTQLLCPHPGVARKTGDAWSCAARRPSKTKG</sequence>
<evidence type="ECO:0000256" key="6">
    <source>
        <dbReference type="ARBA" id="ARBA00022837"/>
    </source>
</evidence>
<keyword evidence="10" id="KW-1185">Reference proteome</keyword>
<dbReference type="InterPro" id="IPR011118">
    <property type="entry name" value="Tannase/feruloyl_esterase"/>
</dbReference>
<evidence type="ECO:0000256" key="4">
    <source>
        <dbReference type="ARBA" id="ARBA00022729"/>
    </source>
</evidence>
<feature type="chain" id="PRO_5016361324" evidence="8">
    <location>
        <begin position="23"/>
        <end position="497"/>
    </location>
</feature>
<evidence type="ECO:0000256" key="5">
    <source>
        <dbReference type="ARBA" id="ARBA00022801"/>
    </source>
</evidence>
<evidence type="ECO:0000313" key="9">
    <source>
        <dbReference type="EMBL" id="RAK53242.1"/>
    </source>
</evidence>
<dbReference type="Gene3D" id="3.40.50.1820">
    <property type="entry name" value="alpha/beta hydrolase"/>
    <property type="match status" value="1"/>
</dbReference>
<dbReference type="PANTHER" id="PTHR33938">
    <property type="entry name" value="FERULOYL ESTERASE B-RELATED"/>
    <property type="match status" value="1"/>
</dbReference>